<feature type="compositionally biased region" description="Basic and acidic residues" evidence="1">
    <location>
        <begin position="43"/>
        <end position="53"/>
    </location>
</feature>
<feature type="compositionally biased region" description="Pro residues" evidence="1">
    <location>
        <begin position="28"/>
        <end position="42"/>
    </location>
</feature>
<keyword evidence="3" id="KW-1185">Reference proteome</keyword>
<feature type="region of interest" description="Disordered" evidence="1">
    <location>
        <begin position="1"/>
        <end position="53"/>
    </location>
</feature>
<accession>A0A4C1TFJ9</accession>
<reference evidence="2 3" key="1">
    <citation type="journal article" date="2019" name="Commun. Biol.">
        <title>The bagworm genome reveals a unique fibroin gene that provides high tensile strength.</title>
        <authorList>
            <person name="Kono N."/>
            <person name="Nakamura H."/>
            <person name="Ohtoshi R."/>
            <person name="Tomita M."/>
            <person name="Numata K."/>
            <person name="Arakawa K."/>
        </authorList>
    </citation>
    <scope>NUCLEOTIDE SEQUENCE [LARGE SCALE GENOMIC DNA]</scope>
</reference>
<sequence>MAEQRVWKQSRSTKRVGFRGLRQATRLQPPPMTLDPPAPEPSADPRRQPTAADDRHFCYTFKDCPRAVSQRRTARRIPARTVHRACQPPIYVAGRGANKQHQSATPDRGIRASAACRSMDGSGIRDENETIVLGYFRK</sequence>
<organism evidence="2 3">
    <name type="scientific">Eumeta variegata</name>
    <name type="common">Bagworm moth</name>
    <name type="synonym">Eumeta japonica</name>
    <dbReference type="NCBI Taxonomy" id="151549"/>
    <lineage>
        <taxon>Eukaryota</taxon>
        <taxon>Metazoa</taxon>
        <taxon>Ecdysozoa</taxon>
        <taxon>Arthropoda</taxon>
        <taxon>Hexapoda</taxon>
        <taxon>Insecta</taxon>
        <taxon>Pterygota</taxon>
        <taxon>Neoptera</taxon>
        <taxon>Endopterygota</taxon>
        <taxon>Lepidoptera</taxon>
        <taxon>Glossata</taxon>
        <taxon>Ditrysia</taxon>
        <taxon>Tineoidea</taxon>
        <taxon>Psychidae</taxon>
        <taxon>Oiketicinae</taxon>
        <taxon>Eumeta</taxon>
    </lineage>
</organism>
<proteinExistence type="predicted"/>
<dbReference type="AlphaFoldDB" id="A0A4C1TFJ9"/>
<evidence type="ECO:0000313" key="3">
    <source>
        <dbReference type="Proteomes" id="UP000299102"/>
    </source>
</evidence>
<dbReference type="Proteomes" id="UP000299102">
    <property type="component" value="Unassembled WGS sequence"/>
</dbReference>
<protein>
    <submittedName>
        <fullName evidence="2">Uncharacterized protein</fullName>
    </submittedName>
</protein>
<comment type="caution">
    <text evidence="2">The sequence shown here is derived from an EMBL/GenBank/DDBJ whole genome shotgun (WGS) entry which is preliminary data.</text>
</comment>
<gene>
    <name evidence="2" type="ORF">EVAR_8199_1</name>
</gene>
<name>A0A4C1TFJ9_EUMVA</name>
<evidence type="ECO:0000313" key="2">
    <source>
        <dbReference type="EMBL" id="GBP13273.1"/>
    </source>
</evidence>
<evidence type="ECO:0000256" key="1">
    <source>
        <dbReference type="SAM" id="MobiDB-lite"/>
    </source>
</evidence>
<dbReference type="EMBL" id="BGZK01000056">
    <property type="protein sequence ID" value="GBP13273.1"/>
    <property type="molecule type" value="Genomic_DNA"/>
</dbReference>